<evidence type="ECO:0000256" key="1">
    <source>
        <dbReference type="SAM" id="MobiDB-lite"/>
    </source>
</evidence>
<evidence type="ECO:0000256" key="2">
    <source>
        <dbReference type="SAM" id="Phobius"/>
    </source>
</evidence>
<dbReference type="Pfam" id="PF20088">
    <property type="entry name" value="DUF6480"/>
    <property type="match status" value="1"/>
</dbReference>
<keyword evidence="4" id="KW-1185">Reference proteome</keyword>
<keyword evidence="2" id="KW-0472">Membrane</keyword>
<protein>
    <submittedName>
        <fullName evidence="3">Uncharacterized protein</fullName>
    </submittedName>
</protein>
<gene>
    <name evidence="3" type="ORF">CTKZ_17070</name>
</gene>
<reference evidence="3 4" key="1">
    <citation type="submission" date="2018-11" db="EMBL/GenBank/DDBJ databases">
        <title>Draft genome sequence of Cellulomonas takizawaensis strain TKZ-21.</title>
        <authorList>
            <person name="Yamamura H."/>
            <person name="Hayashi T."/>
            <person name="Hamada M."/>
            <person name="Serisawa Y."/>
            <person name="Matsuyama K."/>
            <person name="Nakagawa Y."/>
            <person name="Otoguro M."/>
            <person name="Yanagida F."/>
            <person name="Hayakawa M."/>
        </authorList>
    </citation>
    <scope>NUCLEOTIDE SEQUENCE [LARGE SCALE GENOMIC DNA]</scope>
    <source>
        <strain evidence="3 4">TKZ-21</strain>
    </source>
</reference>
<feature type="transmembrane region" description="Helical" evidence="2">
    <location>
        <begin position="68"/>
        <end position="93"/>
    </location>
</feature>
<feature type="compositionally biased region" description="Acidic residues" evidence="1">
    <location>
        <begin position="1"/>
        <end position="10"/>
    </location>
</feature>
<dbReference type="InterPro" id="IPR045512">
    <property type="entry name" value="DUF6480"/>
</dbReference>
<keyword evidence="2" id="KW-1133">Transmembrane helix</keyword>
<dbReference type="Proteomes" id="UP000288246">
    <property type="component" value="Unassembled WGS sequence"/>
</dbReference>
<evidence type="ECO:0000313" key="4">
    <source>
        <dbReference type="Proteomes" id="UP000288246"/>
    </source>
</evidence>
<dbReference type="AlphaFoldDB" id="A0A401UZW9"/>
<feature type="compositionally biased region" description="Polar residues" evidence="1">
    <location>
        <begin position="47"/>
        <end position="65"/>
    </location>
</feature>
<name>A0A401UZW9_9CELL</name>
<proteinExistence type="predicted"/>
<evidence type="ECO:0000313" key="3">
    <source>
        <dbReference type="EMBL" id="GCD20145.1"/>
    </source>
</evidence>
<keyword evidence="2" id="KW-0812">Transmembrane</keyword>
<feature type="region of interest" description="Disordered" evidence="1">
    <location>
        <begin position="1"/>
        <end position="65"/>
    </location>
</feature>
<accession>A0A401UZW9</accession>
<comment type="caution">
    <text evidence="3">The sequence shown here is derived from an EMBL/GenBank/DDBJ whole genome shotgun (WGS) entry which is preliminary data.</text>
</comment>
<sequence length="94" mass="9870">MRPAGWEDDERERMSSTDPYRNPDPDPDETPGLEPGGGVAPGDTPPAESSTSGASDRQPGTGSTRSNWIAYGVIGAFVVLIGLFFVGYAIGLLD</sequence>
<organism evidence="3 4">
    <name type="scientific">Cellulomonas algicola</name>
    <dbReference type="NCBI Taxonomy" id="2071633"/>
    <lineage>
        <taxon>Bacteria</taxon>
        <taxon>Bacillati</taxon>
        <taxon>Actinomycetota</taxon>
        <taxon>Actinomycetes</taxon>
        <taxon>Micrococcales</taxon>
        <taxon>Cellulomonadaceae</taxon>
        <taxon>Cellulomonas</taxon>
    </lineage>
</organism>
<dbReference type="EMBL" id="BHYL01000123">
    <property type="protein sequence ID" value="GCD20145.1"/>
    <property type="molecule type" value="Genomic_DNA"/>
</dbReference>